<organism evidence="1 2">
    <name type="scientific">Marinilactibacillus psychrotolerans 42ea</name>
    <dbReference type="NCBI Taxonomy" id="1255609"/>
    <lineage>
        <taxon>Bacteria</taxon>
        <taxon>Bacillati</taxon>
        <taxon>Bacillota</taxon>
        <taxon>Bacilli</taxon>
        <taxon>Lactobacillales</taxon>
        <taxon>Carnobacteriaceae</taxon>
        <taxon>Marinilactibacillus</taxon>
    </lineage>
</organism>
<sequence>MPRGERGTSKKQHKFIRQLIPKGKSISPFSETQCLRIQQ</sequence>
<accession>A0A1R4IGW9</accession>
<evidence type="ECO:0000313" key="1">
    <source>
        <dbReference type="EMBL" id="SJN19031.1"/>
    </source>
</evidence>
<name>A0A1R4IGW9_9LACT</name>
<protein>
    <submittedName>
        <fullName evidence="1">Uncharacterized protein</fullName>
    </submittedName>
</protein>
<evidence type="ECO:0000313" key="2">
    <source>
        <dbReference type="Proteomes" id="UP000195611"/>
    </source>
</evidence>
<proteinExistence type="predicted"/>
<dbReference type="AlphaFoldDB" id="A0A1R4IGW9"/>
<reference evidence="1 2" key="1">
    <citation type="submission" date="2017-02" db="EMBL/GenBank/DDBJ databases">
        <authorList>
            <person name="Peterson S.W."/>
        </authorList>
    </citation>
    <scope>NUCLEOTIDE SEQUENCE [LARGE SCALE GENOMIC DNA]</scope>
    <source>
        <strain evidence="1 2">42ea</strain>
    </source>
</reference>
<dbReference type="EMBL" id="FUKW01000018">
    <property type="protein sequence ID" value="SJN19031.1"/>
    <property type="molecule type" value="Genomic_DNA"/>
</dbReference>
<gene>
    <name evidence="1" type="ORF">FM115_01075</name>
</gene>
<dbReference type="Proteomes" id="UP000195611">
    <property type="component" value="Unassembled WGS sequence"/>
</dbReference>